<accession>A0A4Q1SIC7</accession>
<dbReference type="AlphaFoldDB" id="A0A4Q1SIC7"/>
<keyword evidence="1" id="KW-0732">Signal</keyword>
<feature type="chain" id="PRO_5020824202" description="TonB-dependent transporter Oar-like beta-barrel domain-containing protein" evidence="1">
    <location>
        <begin position="23"/>
        <end position="1136"/>
    </location>
</feature>
<evidence type="ECO:0000259" key="2">
    <source>
        <dbReference type="Pfam" id="PF25183"/>
    </source>
</evidence>
<dbReference type="SUPFAM" id="SSF49464">
    <property type="entry name" value="Carboxypeptidase regulatory domain-like"/>
    <property type="match status" value="1"/>
</dbReference>
<dbReference type="RefSeq" id="WP_129207137.1">
    <property type="nucleotide sequence ID" value="NZ_BMGU01000001.1"/>
</dbReference>
<dbReference type="Proteomes" id="UP000290253">
    <property type="component" value="Unassembled WGS sequence"/>
</dbReference>
<dbReference type="InterPro" id="IPR057601">
    <property type="entry name" value="Oar-like_b-barrel"/>
</dbReference>
<protein>
    <recommendedName>
        <fullName evidence="2">TonB-dependent transporter Oar-like beta-barrel domain-containing protein</fullName>
    </recommendedName>
</protein>
<comment type="caution">
    <text evidence="3">The sequence shown here is derived from an EMBL/GenBank/DDBJ whole genome shotgun (WGS) entry which is preliminary data.</text>
</comment>
<feature type="domain" description="TonB-dependent transporter Oar-like beta-barrel" evidence="2">
    <location>
        <begin position="244"/>
        <end position="1129"/>
    </location>
</feature>
<name>A0A4Q1SIC7_9BACT</name>
<dbReference type="Pfam" id="PF25183">
    <property type="entry name" value="OMP_b-brl_4"/>
    <property type="match status" value="1"/>
</dbReference>
<dbReference type="Pfam" id="PF13620">
    <property type="entry name" value="CarboxypepD_reg"/>
    <property type="match status" value="1"/>
</dbReference>
<dbReference type="InterPro" id="IPR008969">
    <property type="entry name" value="CarboxyPept-like_regulatory"/>
</dbReference>
<dbReference type="EMBL" id="SDMK01000001">
    <property type="protein sequence ID" value="RXS97358.1"/>
    <property type="molecule type" value="Genomic_DNA"/>
</dbReference>
<gene>
    <name evidence="3" type="ORF">ESZ00_05480</name>
</gene>
<dbReference type="SUPFAM" id="SSF56935">
    <property type="entry name" value="Porins"/>
    <property type="match status" value="1"/>
</dbReference>
<dbReference type="OrthoDB" id="97893at2"/>
<sequence length="1136" mass="123365">MAALAVFLLAAMLCSLCPAAHAQNVTSSISGTVTDASGAVIPNATVSVQNTASGQKFNATTDTRGGYTVTNIQPGTYTVAASAKGFQGVTQNNVIVDANIGRQVNFSMNVGNVSTSVTVEANANALQTESSVVGQVVTSEQVKSIQLNGRNPIYLSQLEPGVTRNAPLSSFNFAPDFSGPQISGARNDEITVTLDGAPMIRTRGNGTTTGVADVDSVAQMQILATNYPAEYGGTSGGVLAQVPRTGTKDFHGSAYEYLRNSFFDANTWVNKQSSNPDIADHPTPFRFNQFGWNINGPVAIPKVAEGLRNKLFFLVGQEFLRYRQSPTQTGVVPTTLMRTGNFSELLSTNIFMSPVQLVNPSTGADYPNNVISSGLSANGLALLNAYPTPNVNGASYNWEDSAPYPQNQRKDTVTLNYLISQSQQLRFSFLHYTFYQDSPFSGNFNRTPQVWNWPDEVGVLHYTWTINPTTVNDFTASASADHVTITIDQSSGLYNRTNYGIDFPYLFPAAEKLIPNKIPTIEPQDFTTLDGGPYPSHSGGPVIAFADNLTKIIGSHTLNFGGVYQYSGENDFDQIDVSSSTPGATNNQNGQFIFTALHNSQPSTGAGVANAALGLFDSYGEIGQKSYTLFRTNTAEFFAQDTWHATPKTVIEYGARYSIFQNYYAVWGNQSMFNSNYYVAGDAPTVDPTTGIETGGNIYDGVVIPGSGFPSSAKGHVPSSILNGQYNGLFHGLSRTYSPTVWSYIQPRIGFTTQLTPLTVFRAGGGRFVQRLGVNDDVQLGGNEPFQASESVTNGQVDDPGGVGANQYPLQLSSQAYNLPAPEAWSWSATVEQEIPRFATFTLSYVGRKGIHLQQLENVNELTPGTIQANPDVTAPDALRPYQGFASIVETSDRGSSSYNALQANLKRRLTKNVLFGVAYTWAKLLDFGSSRGYELPNIRDRNMNYGPADFDIRNVLVVDYVWNMPYFDHSSNWLLRNGLSDWQLSGVTQAQTGVPLTSITNGDDYAGVGPGAGSQLWVLNRKPIVNKRFGTGDWFDPSVFQAPADGTFSPRGTRNAIYGPGFQSWNIALQKPFHIIPGHDNHELTFRAEAFNFTNHPNWDTPNETPGSGTFGEVTTKGQTYSSDREMQFSLRYAF</sequence>
<reference evidence="3 4" key="1">
    <citation type="journal article" date="2016" name="Int. J. Syst. Evol. Microbiol.">
        <title>Acidipila dinghuensis sp. nov., an acidobacterium isolated from forest soil.</title>
        <authorList>
            <person name="Jiang Y.W."/>
            <person name="Wang J."/>
            <person name="Chen M.H."/>
            <person name="Lv Y.Y."/>
            <person name="Qiu L.H."/>
        </authorList>
    </citation>
    <scope>NUCLEOTIDE SEQUENCE [LARGE SCALE GENOMIC DNA]</scope>
    <source>
        <strain evidence="3 4">DHOF10</strain>
    </source>
</reference>
<evidence type="ECO:0000313" key="4">
    <source>
        <dbReference type="Proteomes" id="UP000290253"/>
    </source>
</evidence>
<evidence type="ECO:0000256" key="1">
    <source>
        <dbReference type="SAM" id="SignalP"/>
    </source>
</evidence>
<feature type="signal peptide" evidence="1">
    <location>
        <begin position="1"/>
        <end position="22"/>
    </location>
</feature>
<dbReference type="Gene3D" id="2.60.40.1120">
    <property type="entry name" value="Carboxypeptidase-like, regulatory domain"/>
    <property type="match status" value="1"/>
</dbReference>
<proteinExistence type="predicted"/>
<organism evidence="3 4">
    <name type="scientific">Silvibacterium dinghuense</name>
    <dbReference type="NCBI Taxonomy" id="1560006"/>
    <lineage>
        <taxon>Bacteria</taxon>
        <taxon>Pseudomonadati</taxon>
        <taxon>Acidobacteriota</taxon>
        <taxon>Terriglobia</taxon>
        <taxon>Terriglobales</taxon>
        <taxon>Acidobacteriaceae</taxon>
        <taxon>Silvibacterium</taxon>
    </lineage>
</organism>
<keyword evidence="4" id="KW-1185">Reference proteome</keyword>
<evidence type="ECO:0000313" key="3">
    <source>
        <dbReference type="EMBL" id="RXS97358.1"/>
    </source>
</evidence>